<protein>
    <submittedName>
        <fullName evidence="2">LytTR family transcriptional regulator</fullName>
    </submittedName>
</protein>
<dbReference type="EMBL" id="CP050063">
    <property type="protein sequence ID" value="QIP14784.1"/>
    <property type="molecule type" value="Genomic_DNA"/>
</dbReference>
<proteinExistence type="predicted"/>
<dbReference type="PROSITE" id="PS50930">
    <property type="entry name" value="HTH_LYTTR"/>
    <property type="match status" value="1"/>
</dbReference>
<reference evidence="2 3" key="1">
    <citation type="submission" date="2020-03" db="EMBL/GenBank/DDBJ databases">
        <authorList>
            <person name="Kim M.K."/>
        </authorList>
    </citation>
    <scope>NUCLEOTIDE SEQUENCE [LARGE SCALE GENOMIC DNA]</scope>
    <source>
        <strain evidence="2 3">BT328</strain>
    </source>
</reference>
<gene>
    <name evidence="2" type="ORF">G8759_20255</name>
</gene>
<dbReference type="GO" id="GO:0003677">
    <property type="term" value="F:DNA binding"/>
    <property type="evidence" value="ECO:0007669"/>
    <property type="project" value="InterPro"/>
</dbReference>
<keyword evidence="3" id="KW-1185">Reference proteome</keyword>
<dbReference type="KEGG" id="spib:G8759_20255"/>
<sequence length="109" mass="12692">MQARPGAGVRHQIEPDSVIAVTADGNYSYIHLINGERLYVSRTLSWFTQRWPELLRIHKHALINPGFINQYQLKMGKRPIGHVVMKTNLRLEVSRRRIREVETFLGQQS</sequence>
<dbReference type="AlphaFoldDB" id="A0A6G9AR25"/>
<name>A0A6G9AR25_9BACT</name>
<accession>A0A6G9AR25</accession>
<evidence type="ECO:0000259" key="1">
    <source>
        <dbReference type="PROSITE" id="PS50930"/>
    </source>
</evidence>
<dbReference type="RefSeq" id="WP_167211537.1">
    <property type="nucleotide sequence ID" value="NZ_CP050063.1"/>
</dbReference>
<feature type="domain" description="HTH LytTR-type" evidence="1">
    <location>
        <begin position="1"/>
        <end position="107"/>
    </location>
</feature>
<dbReference type="Proteomes" id="UP000501802">
    <property type="component" value="Chromosome"/>
</dbReference>
<dbReference type="InterPro" id="IPR007492">
    <property type="entry name" value="LytTR_DNA-bd_dom"/>
</dbReference>
<evidence type="ECO:0000313" key="2">
    <source>
        <dbReference type="EMBL" id="QIP14784.1"/>
    </source>
</evidence>
<evidence type="ECO:0000313" key="3">
    <source>
        <dbReference type="Proteomes" id="UP000501802"/>
    </source>
</evidence>
<organism evidence="2 3">
    <name type="scientific">Spirosoma aureum</name>
    <dbReference type="NCBI Taxonomy" id="2692134"/>
    <lineage>
        <taxon>Bacteria</taxon>
        <taxon>Pseudomonadati</taxon>
        <taxon>Bacteroidota</taxon>
        <taxon>Cytophagia</taxon>
        <taxon>Cytophagales</taxon>
        <taxon>Cytophagaceae</taxon>
        <taxon>Spirosoma</taxon>
    </lineage>
</organism>
<dbReference type="Pfam" id="PF04397">
    <property type="entry name" value="LytTR"/>
    <property type="match status" value="1"/>
</dbReference>
<dbReference type="SMART" id="SM00850">
    <property type="entry name" value="LytTR"/>
    <property type="match status" value="1"/>
</dbReference>
<dbReference type="Gene3D" id="2.40.50.1020">
    <property type="entry name" value="LytTr DNA-binding domain"/>
    <property type="match status" value="1"/>
</dbReference>